<feature type="region of interest" description="Disordered" evidence="13">
    <location>
        <begin position="6006"/>
        <end position="6026"/>
    </location>
</feature>
<feature type="region of interest" description="Disordered" evidence="13">
    <location>
        <begin position="3823"/>
        <end position="3844"/>
    </location>
</feature>
<dbReference type="GO" id="GO:0004672">
    <property type="term" value="F:protein kinase activity"/>
    <property type="evidence" value="ECO:0007669"/>
    <property type="project" value="InterPro"/>
</dbReference>
<feature type="domain" description="Ig-like" evidence="15">
    <location>
        <begin position="1205"/>
        <end position="1294"/>
    </location>
</feature>
<dbReference type="GO" id="GO:0005634">
    <property type="term" value="C:nucleus"/>
    <property type="evidence" value="ECO:0007669"/>
    <property type="project" value="UniProtKB-SubCell"/>
</dbReference>
<organism evidence="17 18">
    <name type="scientific">Amphibalanus amphitrite</name>
    <name type="common">Striped barnacle</name>
    <name type="synonym">Balanus amphitrite</name>
    <dbReference type="NCBI Taxonomy" id="1232801"/>
    <lineage>
        <taxon>Eukaryota</taxon>
        <taxon>Metazoa</taxon>
        <taxon>Ecdysozoa</taxon>
        <taxon>Arthropoda</taxon>
        <taxon>Crustacea</taxon>
        <taxon>Multicrustacea</taxon>
        <taxon>Cirripedia</taxon>
        <taxon>Thoracica</taxon>
        <taxon>Thoracicalcarea</taxon>
        <taxon>Balanomorpha</taxon>
        <taxon>Balanoidea</taxon>
        <taxon>Balanidae</taxon>
        <taxon>Amphibalaninae</taxon>
        <taxon>Amphibalanus</taxon>
    </lineage>
</organism>
<dbReference type="OrthoDB" id="504170at2759"/>
<dbReference type="SUPFAM" id="SSF48726">
    <property type="entry name" value="Immunoglobulin"/>
    <property type="match status" value="25"/>
</dbReference>
<feature type="domain" description="Fibronectin type-III" evidence="16">
    <location>
        <begin position="1107"/>
        <end position="1200"/>
    </location>
</feature>
<dbReference type="PROSITE" id="PS50011">
    <property type="entry name" value="PROTEIN_KINASE_DOM"/>
    <property type="match status" value="1"/>
</dbReference>
<dbReference type="FunFam" id="2.60.40.10:FF:000345">
    <property type="entry name" value="Muscle M-line assembly protein unc-89"/>
    <property type="match status" value="1"/>
</dbReference>
<comment type="caution">
    <text evidence="17">The sequence shown here is derived from an EMBL/GenBank/DDBJ whole genome shotgun (WGS) entry which is preliminary data.</text>
</comment>
<dbReference type="FunFam" id="2.60.40.10:FF:000006">
    <property type="entry name" value="Uncharacterized protein, isoform F"/>
    <property type="match status" value="1"/>
</dbReference>
<dbReference type="FunFam" id="2.60.40.10:FF:000051">
    <property type="entry name" value="Uncharacterized protein, isoform J"/>
    <property type="match status" value="8"/>
</dbReference>
<proteinExistence type="inferred from homology"/>
<dbReference type="Proteomes" id="UP000440578">
    <property type="component" value="Unassembled WGS sequence"/>
</dbReference>
<feature type="compositionally biased region" description="Basic and acidic residues" evidence="13">
    <location>
        <begin position="1091"/>
        <end position="1102"/>
    </location>
</feature>
<feature type="domain" description="Fibronectin type-III" evidence="16">
    <location>
        <begin position="2856"/>
        <end position="2951"/>
    </location>
</feature>
<feature type="domain" description="Fibronectin type-III" evidence="16">
    <location>
        <begin position="3151"/>
        <end position="3245"/>
    </location>
</feature>
<name>A0A6A4WP34_AMPAM</name>
<evidence type="ECO:0000256" key="7">
    <source>
        <dbReference type="ARBA" id="ARBA00022840"/>
    </source>
</evidence>
<dbReference type="FunFam" id="1.10.510.10:FF:000321">
    <property type="entry name" value="Bent, isoform C"/>
    <property type="match status" value="1"/>
</dbReference>
<feature type="domain" description="Ig-like" evidence="15">
    <location>
        <begin position="909"/>
        <end position="998"/>
    </location>
</feature>
<evidence type="ECO:0000256" key="13">
    <source>
        <dbReference type="SAM" id="MobiDB-lite"/>
    </source>
</evidence>
<dbReference type="Pfam" id="PF07679">
    <property type="entry name" value="I-set"/>
    <property type="match status" value="24"/>
</dbReference>
<feature type="region of interest" description="Disordered" evidence="13">
    <location>
        <begin position="2636"/>
        <end position="2663"/>
    </location>
</feature>
<dbReference type="SMART" id="SM00220">
    <property type="entry name" value="S_TKc"/>
    <property type="match status" value="1"/>
</dbReference>
<dbReference type="InterPro" id="IPR036116">
    <property type="entry name" value="FN3_sf"/>
</dbReference>
<feature type="domain" description="Fibronectin type-III" evidence="16">
    <location>
        <begin position="1401"/>
        <end position="1497"/>
    </location>
</feature>
<feature type="binding site" evidence="12">
    <location>
        <position position="5616"/>
    </location>
    <ligand>
        <name>ATP</name>
        <dbReference type="ChEBI" id="CHEBI:30616"/>
    </ligand>
</feature>
<feature type="domain" description="Fibronectin type-III" evidence="16">
    <location>
        <begin position="1871"/>
        <end position="1964"/>
    </location>
</feature>
<feature type="domain" description="Fibronectin type-III" evidence="16">
    <location>
        <begin position="1006"/>
        <end position="1101"/>
    </location>
</feature>
<dbReference type="Gene3D" id="2.60.40.10">
    <property type="entry name" value="Immunoglobulins"/>
    <property type="match status" value="61"/>
</dbReference>
<dbReference type="EMBL" id="VIIS01000608">
    <property type="protein sequence ID" value="KAF0307069.1"/>
    <property type="molecule type" value="Genomic_DNA"/>
</dbReference>
<feature type="domain" description="Fibronectin type-III" evidence="16">
    <location>
        <begin position="2166"/>
        <end position="2259"/>
    </location>
</feature>
<feature type="compositionally biased region" description="Low complexity" evidence="13">
    <location>
        <begin position="6270"/>
        <end position="6281"/>
    </location>
</feature>
<dbReference type="InterPro" id="IPR008271">
    <property type="entry name" value="Ser/Thr_kinase_AS"/>
</dbReference>
<feature type="domain" description="Ig-like" evidence="15">
    <location>
        <begin position="5340"/>
        <end position="5433"/>
    </location>
</feature>
<feature type="domain" description="Fibronectin type-III" evidence="16">
    <location>
        <begin position="2560"/>
        <end position="2654"/>
    </location>
</feature>
<protein>
    <submittedName>
        <fullName evidence="17">Twitchin</fullName>
    </submittedName>
</protein>
<feature type="domain" description="Ig-like" evidence="15">
    <location>
        <begin position="2069"/>
        <end position="2156"/>
    </location>
</feature>
<dbReference type="FunFam" id="2.60.40.10:FF:000831">
    <property type="entry name" value="Uncharacterized protein, isoform F"/>
    <property type="match status" value="1"/>
</dbReference>
<keyword evidence="11" id="KW-0393">Immunoglobulin domain</keyword>
<dbReference type="InterPro" id="IPR007110">
    <property type="entry name" value="Ig-like_dom"/>
</dbReference>
<dbReference type="SMART" id="SM00408">
    <property type="entry name" value="IGc2"/>
    <property type="match status" value="19"/>
</dbReference>
<feature type="domain" description="Ig-like" evidence="15">
    <location>
        <begin position="1492"/>
        <end position="1568"/>
    </location>
</feature>
<feature type="domain" description="Fibronectin type-III" evidence="16">
    <location>
        <begin position="1970"/>
        <end position="2065"/>
    </location>
</feature>
<feature type="domain" description="Fibronectin type-III" evidence="16">
    <location>
        <begin position="113"/>
        <end position="208"/>
    </location>
</feature>
<feature type="domain" description="Fibronectin type-III" evidence="16">
    <location>
        <begin position="810"/>
        <end position="904"/>
    </location>
</feature>
<evidence type="ECO:0000256" key="4">
    <source>
        <dbReference type="ARBA" id="ARBA00022490"/>
    </source>
</evidence>
<feature type="compositionally biased region" description="Low complexity" evidence="13">
    <location>
        <begin position="6171"/>
        <end position="6231"/>
    </location>
</feature>
<keyword evidence="5" id="KW-0677">Repeat</keyword>
<feature type="region of interest" description="Disordered" evidence="13">
    <location>
        <begin position="1083"/>
        <end position="1104"/>
    </location>
</feature>
<feature type="domain" description="Fibronectin type-III" evidence="16">
    <location>
        <begin position="4437"/>
        <end position="4533"/>
    </location>
</feature>
<dbReference type="GO" id="GO:0007525">
    <property type="term" value="P:somatic muscle development"/>
    <property type="evidence" value="ECO:0007669"/>
    <property type="project" value="UniProtKB-ARBA"/>
</dbReference>
<feature type="domain" description="Fibronectin type-III" evidence="16">
    <location>
        <begin position="4042"/>
        <end position="4135"/>
    </location>
</feature>
<evidence type="ECO:0000256" key="2">
    <source>
        <dbReference type="ARBA" id="ARBA00004355"/>
    </source>
</evidence>
<dbReference type="CDD" id="cd00063">
    <property type="entry name" value="FN3"/>
    <property type="match status" value="36"/>
</dbReference>
<reference evidence="17 18" key="1">
    <citation type="submission" date="2019-07" db="EMBL/GenBank/DDBJ databases">
        <title>Draft genome assembly of a fouling barnacle, Amphibalanus amphitrite (Darwin, 1854): The first reference genome for Thecostraca.</title>
        <authorList>
            <person name="Kim W."/>
        </authorList>
    </citation>
    <scope>NUCLEOTIDE SEQUENCE [LARGE SCALE GENOMIC DNA]</scope>
    <source>
        <strain evidence="17">SNU_AA5</strain>
        <tissue evidence="17">Soma without cirri and trophi</tissue>
    </source>
</reference>
<keyword evidence="4" id="KW-0963">Cytoplasm</keyword>
<evidence type="ECO:0000256" key="9">
    <source>
        <dbReference type="ARBA" id="ARBA00023157"/>
    </source>
</evidence>
<feature type="domain" description="Fibronectin type-III" evidence="16">
    <location>
        <begin position="708"/>
        <end position="804"/>
    </location>
</feature>
<dbReference type="InterPro" id="IPR013098">
    <property type="entry name" value="Ig_I-set"/>
</dbReference>
<feature type="domain" description="Fibronectin type-III" evidence="16">
    <location>
        <begin position="4142"/>
        <end position="4236"/>
    </location>
</feature>
<evidence type="ECO:0000256" key="12">
    <source>
        <dbReference type="PROSITE-ProRule" id="PRU10141"/>
    </source>
</evidence>
<dbReference type="PROSITE" id="PS50835">
    <property type="entry name" value="IG_LIKE"/>
    <property type="match status" value="20"/>
</dbReference>
<dbReference type="GO" id="GO:0031674">
    <property type="term" value="C:I band"/>
    <property type="evidence" value="ECO:0007669"/>
    <property type="project" value="UniProtKB-SubCell"/>
</dbReference>
<evidence type="ECO:0000256" key="10">
    <source>
        <dbReference type="ARBA" id="ARBA00023242"/>
    </source>
</evidence>
<feature type="compositionally biased region" description="Low complexity" evidence="13">
    <location>
        <begin position="3147"/>
        <end position="3158"/>
    </location>
</feature>
<feature type="domain" description="Ig-like" evidence="15">
    <location>
        <begin position="6037"/>
        <end position="6120"/>
    </location>
</feature>
<feature type="domain" description="Fibronectin type-III" evidence="16">
    <location>
        <begin position="410"/>
        <end position="507"/>
    </location>
</feature>
<dbReference type="InterPro" id="IPR011009">
    <property type="entry name" value="Kinase-like_dom_sf"/>
</dbReference>
<dbReference type="FunFam" id="2.60.40.10:FF:000567">
    <property type="entry name" value="Uncharacterized protein, isoform G"/>
    <property type="match status" value="4"/>
</dbReference>
<comment type="similarity">
    <text evidence="3">Belongs to the protein kinase superfamily. CAMK Ser/Thr protein kinase family.</text>
</comment>
<feature type="domain" description="Fibronectin type-III" evidence="16">
    <location>
        <begin position="214"/>
        <end position="308"/>
    </location>
</feature>
<dbReference type="PROSITE" id="PS50853">
    <property type="entry name" value="FN3"/>
    <property type="match status" value="35"/>
</dbReference>
<dbReference type="InterPro" id="IPR003961">
    <property type="entry name" value="FN3_dom"/>
</dbReference>
<dbReference type="GO" id="GO:0005524">
    <property type="term" value="F:ATP binding"/>
    <property type="evidence" value="ECO:0007669"/>
    <property type="project" value="UniProtKB-UniRule"/>
</dbReference>
<dbReference type="Pfam" id="PF00069">
    <property type="entry name" value="Pkinase"/>
    <property type="match status" value="1"/>
</dbReference>
<feature type="region of interest" description="Disordered" evidence="13">
    <location>
        <begin position="6171"/>
        <end position="6288"/>
    </location>
</feature>
<dbReference type="FunFam" id="3.30.200.20:FF:000249">
    <property type="entry name" value="twitchin isoform X2"/>
    <property type="match status" value="1"/>
</dbReference>
<dbReference type="CDD" id="cd05748">
    <property type="entry name" value="Ig_Titin_like"/>
    <property type="match status" value="1"/>
</dbReference>
<feature type="domain" description="Ig-like" evidence="15">
    <location>
        <begin position="6506"/>
        <end position="6595"/>
    </location>
</feature>
<feature type="domain" description="Fibronectin type-III" evidence="16">
    <location>
        <begin position="3942"/>
        <end position="4036"/>
    </location>
</feature>
<feature type="domain" description="Ig-like" evidence="15">
    <location>
        <begin position="2955"/>
        <end position="3044"/>
    </location>
</feature>
<dbReference type="FunFam" id="2.60.40.10:FF:000031">
    <property type="entry name" value="Myosin-binding protein C, slow type"/>
    <property type="match status" value="4"/>
</dbReference>
<keyword evidence="6 12" id="KW-0547">Nucleotide-binding</keyword>
<evidence type="ECO:0000256" key="1">
    <source>
        <dbReference type="ARBA" id="ARBA00004123"/>
    </source>
</evidence>
<comment type="subcellular location">
    <subcellularLocation>
        <location evidence="2">Cytoplasm</location>
        <location evidence="2">Myofibril</location>
        <location evidence="2">Sarcomere</location>
        <location evidence="2">I band</location>
    </subcellularLocation>
    <subcellularLocation>
        <location evidence="1">Nucleus</location>
    </subcellularLocation>
</comment>
<dbReference type="PROSITE" id="PS00108">
    <property type="entry name" value="PROTEIN_KINASE_ST"/>
    <property type="match status" value="1"/>
</dbReference>
<dbReference type="SUPFAM" id="SSF49265">
    <property type="entry name" value="Fibronectin type III"/>
    <property type="match status" value="19"/>
</dbReference>
<dbReference type="FunFam" id="2.60.40.10:FF:001003">
    <property type="entry name" value="titin isoform X1"/>
    <property type="match status" value="1"/>
</dbReference>
<feature type="domain" description="Fibronectin type-III" evidence="16">
    <location>
        <begin position="1672"/>
        <end position="1769"/>
    </location>
</feature>
<dbReference type="PANTHER" id="PTHR14340:SF9">
    <property type="entry name" value="FIBRONECTIN TYPE-III DOMAIN-CONTAINING PROTEIN"/>
    <property type="match status" value="1"/>
</dbReference>
<dbReference type="InterPro" id="IPR013783">
    <property type="entry name" value="Ig-like_fold"/>
</dbReference>
<feature type="domain" description="Fibronectin type-III" evidence="16">
    <location>
        <begin position="5438"/>
        <end position="5531"/>
    </location>
</feature>
<feature type="domain" description="Protein kinase" evidence="14">
    <location>
        <begin position="5587"/>
        <end position="5842"/>
    </location>
</feature>
<dbReference type="InterPro" id="IPR036179">
    <property type="entry name" value="Ig-like_dom_sf"/>
</dbReference>
<evidence type="ECO:0000259" key="15">
    <source>
        <dbReference type="PROSITE" id="PS50835"/>
    </source>
</evidence>
<feature type="domain" description="Fibronectin type-III" evidence="16">
    <location>
        <begin position="5045"/>
        <end position="5140"/>
    </location>
</feature>
<feature type="domain" description="Fibronectin type-III" evidence="16">
    <location>
        <begin position="513"/>
        <end position="607"/>
    </location>
</feature>
<dbReference type="GO" id="GO:0031672">
    <property type="term" value="C:A band"/>
    <property type="evidence" value="ECO:0007669"/>
    <property type="project" value="UniProtKB-ARBA"/>
</dbReference>
<dbReference type="FunFam" id="2.60.40.10:FF:000147">
    <property type="entry name" value="Myosin light chain kinase"/>
    <property type="match status" value="1"/>
</dbReference>
<evidence type="ECO:0000256" key="11">
    <source>
        <dbReference type="ARBA" id="ARBA00023319"/>
    </source>
</evidence>
<feature type="domain" description="Ig-like" evidence="15">
    <location>
        <begin position="3544"/>
        <end position="3632"/>
    </location>
</feature>
<feature type="region of interest" description="Disordered" evidence="13">
    <location>
        <begin position="3132"/>
        <end position="3162"/>
    </location>
</feature>
<dbReference type="FunFam" id="2.60.40.10:FF:000160">
    <property type="entry name" value="Titin a"/>
    <property type="match status" value="2"/>
</dbReference>
<feature type="domain" description="Fibronectin type-III" evidence="16">
    <location>
        <begin position="3743"/>
        <end position="3840"/>
    </location>
</feature>
<dbReference type="Gene3D" id="1.10.510.10">
    <property type="entry name" value="Transferase(Phosphotransferase) domain 1"/>
    <property type="match status" value="1"/>
</dbReference>
<feature type="domain" description="Fibronectin type-III" evidence="16">
    <location>
        <begin position="3052"/>
        <end position="3145"/>
    </location>
</feature>
<dbReference type="GO" id="GO:0003779">
    <property type="term" value="F:actin binding"/>
    <property type="evidence" value="ECO:0007669"/>
    <property type="project" value="UniProtKB-ARBA"/>
</dbReference>
<feature type="domain" description="Fibronectin type-III" evidence="16">
    <location>
        <begin position="2755"/>
        <end position="2850"/>
    </location>
</feature>
<feature type="domain" description="Fibronectin type-III" evidence="16">
    <location>
        <begin position="1302"/>
        <end position="1395"/>
    </location>
</feature>
<feature type="domain" description="Fibronectin type-III" evidence="16">
    <location>
        <begin position="4633"/>
        <end position="4727"/>
    </location>
</feature>
<feature type="compositionally biased region" description="Pro residues" evidence="13">
    <location>
        <begin position="34"/>
        <end position="46"/>
    </location>
</feature>
<dbReference type="GO" id="GO:0051239">
    <property type="term" value="P:regulation of multicellular organismal process"/>
    <property type="evidence" value="ECO:0007669"/>
    <property type="project" value="UniProtKB-ARBA"/>
</dbReference>
<feature type="domain" description="Ig-like" evidence="15">
    <location>
        <begin position="3249"/>
        <end position="3338"/>
    </location>
</feature>
<dbReference type="SMART" id="SM00060">
    <property type="entry name" value="FN3"/>
    <property type="match status" value="36"/>
</dbReference>
<feature type="domain" description="Ig-like" evidence="15">
    <location>
        <begin position="5910"/>
        <end position="5998"/>
    </location>
</feature>
<accession>A0A6A4WP34</accession>
<keyword evidence="18" id="KW-1185">Reference proteome</keyword>
<dbReference type="PRINTS" id="PR00014">
    <property type="entry name" value="FNTYPEIII"/>
</dbReference>
<dbReference type="PROSITE" id="PS00107">
    <property type="entry name" value="PROTEIN_KINASE_ATP"/>
    <property type="match status" value="1"/>
</dbReference>
<dbReference type="InterPro" id="IPR017441">
    <property type="entry name" value="Protein_kinase_ATP_BS"/>
</dbReference>
<feature type="region of interest" description="Disordered" evidence="13">
    <location>
        <begin position="16"/>
        <end position="47"/>
    </location>
</feature>
<dbReference type="CDD" id="cd00096">
    <property type="entry name" value="Ig"/>
    <property type="match status" value="1"/>
</dbReference>
<evidence type="ECO:0000259" key="16">
    <source>
        <dbReference type="PROSITE" id="PS50853"/>
    </source>
</evidence>
<evidence type="ECO:0000313" key="17">
    <source>
        <dbReference type="EMBL" id="KAF0307069.1"/>
    </source>
</evidence>
<dbReference type="FunFam" id="2.60.40.10:FF:000504">
    <property type="entry name" value="Bent, isoform J"/>
    <property type="match status" value="1"/>
</dbReference>
<dbReference type="FunFam" id="2.60.40.10:FF:000553">
    <property type="entry name" value="Uncharacterized protein, isoform J"/>
    <property type="match status" value="1"/>
</dbReference>
<feature type="domain" description="Fibronectin type-III" evidence="16">
    <location>
        <begin position="4337"/>
        <end position="4431"/>
    </location>
</feature>
<dbReference type="GO" id="GO:0045214">
    <property type="term" value="P:sarcomere organization"/>
    <property type="evidence" value="ECO:0007669"/>
    <property type="project" value="UniProtKB-ARBA"/>
</dbReference>
<feature type="domain" description="Fibronectin type-III" evidence="16">
    <location>
        <begin position="1576"/>
        <end position="1669"/>
    </location>
</feature>
<feature type="domain" description="Fibronectin type-III" evidence="16">
    <location>
        <begin position="3345"/>
        <end position="3439"/>
    </location>
</feature>
<dbReference type="GO" id="GO:0050793">
    <property type="term" value="P:regulation of developmental process"/>
    <property type="evidence" value="ECO:0007669"/>
    <property type="project" value="UniProtKB-ARBA"/>
</dbReference>
<keyword evidence="8" id="KW-0175">Coiled coil</keyword>
<dbReference type="InterPro" id="IPR000719">
    <property type="entry name" value="Prot_kinase_dom"/>
</dbReference>
<dbReference type="Gene3D" id="3.30.200.20">
    <property type="entry name" value="Phosphorylase Kinase, domain 1"/>
    <property type="match status" value="1"/>
</dbReference>
<feature type="domain" description="Fibronectin type-III" evidence="16">
    <location>
        <begin position="3640"/>
        <end position="3737"/>
    </location>
</feature>
<evidence type="ECO:0000256" key="8">
    <source>
        <dbReference type="ARBA" id="ARBA00023054"/>
    </source>
</evidence>
<dbReference type="FunFam" id="2.60.40.10:FF:002083">
    <property type="entry name" value="Protein CBR-UNC-22"/>
    <property type="match status" value="2"/>
</dbReference>
<feature type="domain" description="Fibronectin type-III" evidence="16">
    <location>
        <begin position="5146"/>
        <end position="5241"/>
    </location>
</feature>
<feature type="domain" description="Ig-like" evidence="15">
    <location>
        <begin position="2364"/>
        <end position="2453"/>
    </location>
</feature>
<feature type="domain" description="Ig-like" evidence="15">
    <location>
        <begin position="6407"/>
        <end position="6495"/>
    </location>
</feature>
<evidence type="ECO:0000256" key="6">
    <source>
        <dbReference type="ARBA" id="ARBA00022741"/>
    </source>
</evidence>
<feature type="domain" description="Fibronectin type-III" evidence="16">
    <location>
        <begin position="3445"/>
        <end position="3540"/>
    </location>
</feature>
<keyword evidence="7 12" id="KW-0067">ATP-binding</keyword>
<evidence type="ECO:0000256" key="3">
    <source>
        <dbReference type="ARBA" id="ARBA00006692"/>
    </source>
</evidence>
<dbReference type="SMART" id="SM00409">
    <property type="entry name" value="IG"/>
    <property type="match status" value="25"/>
</dbReference>
<feature type="domain" description="Ig-like" evidence="15">
    <location>
        <begin position="612"/>
        <end position="700"/>
    </location>
</feature>
<feature type="domain" description="Ig-like" evidence="15">
    <location>
        <begin position="4821"/>
        <end position="4945"/>
    </location>
</feature>
<feature type="compositionally biased region" description="Basic and acidic residues" evidence="13">
    <location>
        <begin position="6006"/>
        <end position="6017"/>
    </location>
</feature>
<dbReference type="FunFam" id="2.60.40.10:FF:000127">
    <property type="entry name" value="titin isoform X1"/>
    <property type="match status" value="2"/>
</dbReference>
<dbReference type="FunFam" id="2.60.40.10:FF:000003">
    <property type="entry name" value="Titin isoform E"/>
    <property type="match status" value="1"/>
</dbReference>
<sequence>MICICFTLVSHLPANDTSLHPQPPRRSTAVTPAQPLPLPPPPPTSPCRPNSVCDLPVPAVHRTTIDQYERNTVLTVRKCERPDSGKYRLVLSNSSGTCEGICDVIVLGKPSRPEGPLVVEDVRETRALCKWNKPKDDGGTDLKGYVVEKMDVDTGRWVPAGEVGPDKTEFKIEGLTPRKKYKFRVRAVNKEGESEPLETDEAIEARNPYDEPGKPGKPEIVDYDNKMVQLKWEKPEKDGGRPILHYVVEMKDKFSDWAEVTKTPDDKPEVQVNGLKEQMTYQFRVRAVNKAGKSEPSEPTGNHLCKHRNLKPHIDRTNMVTVTIKVNKSHKFAINVRGEPPPTLSWFTKDGDQIQPSDRIKIENVDYHTDFSIEKATRKDSAIYTLKAENRNGKDEAQCELVVLGKPSKPKGPLKVENVYEKGGLLKWEKPEDDGGTPIKEYVVEKMDTGTGRWVRCGKAPGGLAHPEFQVTDLIPGQDYKFRVAAVNDEGESEPLETEKAVKAKNPYDPPDAPGKPVIEDYDNMSVDLKWEAPKSDNGAPIQRYIIEKKNKKFGEWEKAAEVPGTQLTGKVVDLIERDQYQFRVKAVNKAGPGAASDPTEFHTVKHRKLRPMIDRTNLVMTKVKAGKQVHFDVNIKGEPPPKVTWIIKDEPVSALNISVVNVEYNTKFTIRDSERKNTGIYKVVAENEHGRDEAEVEVVILSAPSKPKGPLKVSDVTAKNCKLDWKKPEDDGGAPITAYAVEKMDVTQPGRWVPVGRVDPHETSMEVPGLLEGKQYQFRVKAINEEGTSEPLDTDHATLAKNPYDIPGSPSVPEIHDWDVDRVDLKWKPPKDDGGAPITGYIIEQKEKFGTSWEPVVETKGPAPEARVPGLTKGNTYQFRVRAVNKAGPGEPGEPTAPHIAKARYLKPYINREKCKPVTVRAGQAIRLDIDVEGEPPPTVTWEFKGRQVGTDAHYRLENEDYNTRLQITSTSRKQSGVYLIKAVNDSGEDQAELEVNILDKPARPEGPLEVSDVHKDHCKLNWNQPKDDGGLPLAAFVVEKMDTTTGRWVPVGRVPGDTTEMEVKGLEPGKRYDFRVKAVNEEGESEPLDTDHSTLAKDPYDPPGAPSLPDIIDWDEHMVELKWEAPLRDNGAPITGYILEMRPDGAAEFQPAAEVGPGTTGKIPNLTPGKKYQFRVRAVNKAGPGEPSEPTHMHTAKARYLKPRIVRDNLAPITVKVNQQVMLDVDIIGEPPPTVTWTFKGKEVETGPELTITNMDYNTKFALFRAKRMHSGKYTITASNSSGEDVAEVDITVLGKPKHPKGPLDVSDVTANGCHLSWKEPEDDGGTPISHYEIEKLDPNTGQWVPCGTSDKPEADITGLQEGKKYKFRVKAVNKEGESEPLECDKEILAKNPFDPPHKPERPQLTNWDREFVDLKWKAPDDGGAPILEYIVEKRDKAEKPSAWKPCLTVPGDATEGHVTDVIPGHEYEFRLVAVNKAGPSEPSDATKPVICKPRFLEIDIEGEPAPTVTWTLNGQPVPANKRLTIDNQEYHSFFSLQRAKRSDTGVYVITATNTSGTDVAELDVNVLAKPGKPKGPLDVSDVTAKGCKLKWEKPEDDGGEPVDHYVVERMDKDTGRWVPVCTSKEPEAEVEGLNEGHEYLFRVKAVNSEGEGEPLETTTPTLAKNPYDPPGSPGVPDIHDWDKHHADLKWKAPESDGGAPIVGYVIEKKDQFSTKWQKAAEIPGDVCEGRVPDLVEGMQYKFRVRAVNKAGPGAPSGESKTMTAKARFAAPYIDRSNLRDITIHAGTPFKFDVRVKGEPAPTTSWSLNGAQLSTRDNRTIDSEDYRTKLSVFMTSRGDTGTYTIKAVNDSGKDEAQVKVIVLDKPSAPEGPLEVSDVHKEGCKLKWNPPEDDGGVPISECLVEKFDPELGRWMPAGRSDKPEIEINNLTPGHEYKFRVKAVNPEGESEPLVGEKSIIAKNPFDEPGAPGRPEPTDWDKDFVDLKWEPPKNDGGAPITGYIVEKKEKGTGKWVKAVELAGPECACRVPDLDEGQTYEFRVKAVNEAGPGEPSAGSRPVTAKPRKLAPKIDRRNLRNITVKEGEPILLDVKVQGEPPPEVTWLKNGRPIKETTRNKIENEPYRTKYTNDRPKRSDTDTYTIKAVNEHGEDEASIQIVVISKPSAPEGPLEVSDVHKEGCKLNWKPPADDGGEPIEGYVIEKFDPDVGVWLPAGTSAKPEFDVKDLMPGHEYQFRVKAVNKEGESEPLVTLAPIVAKDPFVVPGKPGAPEATDWSTSHVELTWAEPASDGGSPITGYIIEKRDRYGMMWEKACELEGPESTGSVHNLIEGVEYQFRVIALNRAGQSEPSEPSKSIIAKARFLAPKIDRRNLRDVVVSKGSPVKFDVDVSGEPAPTTKWFKSGSELRPSKQLTIDSKDYNTKFALRQTRRSDSGEYTITAENSSGKDQVTVRVTVTDKPGKPEGPLDISDVHKNGCKIKWNPPKDDGGTPIDHFEVEKFDPETGIWMPAGRSDKPEIEINNLTPGHEYKFRVKAVNAEGASEPLEGTESIIAKNPFDEPGPPGNLKATDWDKDHVDLAWEPPKNDGGAPITGYLVEKKDKSGRWQPVFEVPADQQTATVPDLTEGETYDFRVRAINKAGPGEPSKTTGPIVAKPRNLPPKIDRTNLNPVKVRAGMNFNFDVNVSGEPPPDKKWTLEKKPVFSNDRVKITTADYNIKLVVRNATRAESGTYTLTATNENGTDSADVLVTVLDKPSAPEGPLKVSDVHAKGCKLNWKPPADDGGVPIQKYVVEKLDESTGRWVKAGETDGPATELDVEGLTPGKHYKFRVKAVNKEGASEPLTTTQSIHAKNPYDEPGKPGTPEVKDFDKNFVDLKWKPPLSDGGNPIKEYIIQKRDKMNPKWEDAVVVSGDKPEGRVPDLIEGNTYEFRVVAVNKAGPGEPSEPTKPHLARPKNMAPKIDRNAMVALKLRAGQSIEYDIPVAGEPPPSKTWSFQGSDLVPSERIKITAEDYLIKLRVHNVRRADHGDYTLTATNRNGTDTVSVSVTVVDVPGAPEGPLKYANITKSSCTIGWKPPKDNGGADITHYLVEKMDADTFRWVPVGDTTKCQLKADHLIENHDYKFRVFAVNRMGQSEPLTGSESITAKDPFQKPTKPGQPQPTDWDKDHVDLEWTAPKEDGGSPVIKYIIEKKPKFGMWEKAAEIPGDQTRGTAPNLTEGEEYQFRVIAVNQAGPGEPSEPSSSVIAKPRFVKPSFNKSALEDLVVRAGTRVQYNIPIEGSPKPKVEWRVDGSVLEPSERVELATQGGQTTLDIPFSVRSDSGQYTLTLTNDHGSDSATATVTVLDKPSPPQGPLKVSDVNKDGCKLAWQEPKDDGGSPIIHYLVEKMDVNRGTWVEVCYAHELNGEVTGLIHRKEYKFRVKAVNMIGESEPLTTDRSIIAKNECDEPDSPGRPKVTDWDSDFVELEWTKPVNDGGAPVSGYIIQKKEKGSPIWTEAAKVPADCTKAKAPGLTEGQEYEFRIIAVNKAGLSEPSEPSEMVMARPRRQAPKIKTPMTDIIIRAGQTLHIDIAYVGEPDPNVGWLQNGQPLPLTERTTVTSINHHTVIHSVNAHRGKSGTYRLKLENESGTDEGTMNVTVLDRPGAPEGPLEYDDVTANSVALSWKAPSDDGGSPITGYIIEKRDKTHRGPWVPAVQYVDPKDTHALVPRLHEGTEYEFRVRAQNLQGVSDPLTTDKPVVAKNSFGVPGRPGRPEAVDADRDFIRIRWEAPRSNGGSKITGYDVERREHMTGRWQLVTRPNAPAPHTEFTDTSVLEFHQYEYRVTAINAAGHGSPSDPSLTMTAKPMKEPPKLNLDGILGRRIRVRAGEPIDIRIPISGAPVPTVEWAHAGKPLAPGGRAEMATTSEYTTFHIPKSVREDAGKYTITASNAYGTDSADVEVVVVDKPGAPRGPLSYDQVTATQVTLSWKPPEDCGGCDLTGYQVEVAEGGSDNFRPVPGYIPGPNFTVKGLTEGRQYTFRVRAENMYGLSEPLTGKQVTAKNPFDAPDAPGQPLITSYTPNSVSLSWTPPEYNGGNPISGYLVERRDRGGEWIKCNTYLVPGTSHTVSHLSEGGRYEFRVLAVNDAGPGKPSRPSESVTCGVMIYKPSAPEAPRPERITKDSVTLSWRPPKDGGSKIRGYLVQKQPKGSDEWLPVNEAPHPLSNFTVPDLTEGEEYAFRVIAVNDVGESAPSKPCPFVKVEEQPNKPHIDVSGLRDITVKAGQDFSIHVPYRGFPRPTAAWTRDDVAVDDSDSRVHTQLGDDFASFVMTNAQRGDTGAYRLHLKNTSGMDTAICNVKVLDRPAPPRDLRADEFGGDSLTLFWKPPKDDGGADITNYVVERRDHGKADWCKVSSFVSGTGVRVRNLSVGKEYDFRVRAENQYGTSEPCETTEPIKARHPFDVPGAPGAPEAVHTSEDSVSLSWTTPKHNGGSPITGYVLEKRVAGEGWVKTSHATIPGAEFKVMNLIDGTGYEFRVAAKNAAGQGPWSNPSDLIRAQAPPSSPKITSDLTIRDLTVRAGEPFTICVPFYASPRPQPTWSVGTDEIFPDDRIRFDTSDTESILTNKRAKRSDQGSYQIKLSNPVGYDTATCRVSVVDRPTAPLGPLDISDITPETCSLSWRTPMDDGGSPITNYSVEKMDISTDVWTKACSFVRGTNYVVMGLEPNKRYFFRVRAENQYGLSEPLDSEEPITAKFPFSAPDAPGQPRVLDCSADSGYKIEMRDVTDELWRDCNDYLVRDTVHQVNNLTEGREYEFRVKAKNAAGFSKPSAPSSRARLRSQKGVPAAPGTPEVAKVTRSYVDLNEYNVPDCEFSAINPARGRRLRVPCERGQLCRPQRAGAVHRARPRTGGTPTPGARWLRNGRVVNTDLDRVQAEEHDGTFQLVFSETWASDDGEYACQAANAVGHATTTCRVRIGTPPRIDRLPSDLHLPEGDNAKLKIYFSGDQPLNVSLSHGGREVVDNDHIKYTVFDDYLIVFIREIKKDDAGQYEVTVSNDSGAVTAAFNVYITGLPGPPQGPLGVTEINKHTCTLQWQPPLVDGGSRVTHYVIERRDMAHSHWVVVSTTCKDTTFLVQGLTENQEYLFRVMAANQNGVGPPLEAVNPVKARSPYDPPSPPGVPTVKEVGGDFVNLSWDRPLKDGGARVIGYWVEKREVGSENWLKVNHALCSPPQINISNLVEDRQYEFRVFAVNEAGTSEPSSASTSVRIRDPHAATPPEIVQPLKNVMALQNKSVTLQCVITGTPKPKITWYKGNREIFSGNKYYMDKEGDTYYLDIRDVYGEDADDYSCRAHNAAGHKSTRATLTIKTAPKINVPPRFRDTAFFEKGENIVIKIPFTGNPRPRCTWTKDGEVIEKGAHFDVETTERHAILTIRDVDQLDNGPYRLSAENELGADSCIIKVQVANHPDAPKYVIAEKPTPNSCIVTWKPPAWDGGSNVTNYIIERREHPMATWIRCGNTRFTVHESTGLTPGQTYSFRVIAENIYGKSPPSDESAPVTTRETTKKKVQKRTYEVDETGKRIRSRAEPQDNYDQFVFDVHSKFVPQPVDIKHDNVYDHYEILEEIGTGAFGVVHRCRELKSGHIFAAKFIPISHPIEKELIKKEIDIMNQLHHPKLINLHDAFEDDDEMVLIYEFLSGGELFERITAEGYTMSEAEVINYMRQVCEAVKHMHENNILHLDVKPENIMCQTSKSTNVKLIDFGLATKLNPNELVKISTGTAEFAAPEIVEREPVGFYTDMWAVGVLAYVLLSGLSPFAGENDIETLKNVRACDWDFDTEAFSNVSKEGKDFIRKLLVRNKDKRLTAHECLEHDWLKGDLGDLSAPIASSRYVPMRDRMRARYDNWSRYPVPLGRLANYSSLRQLQMDRYKIHEVNVDRLQAAPRFVIRPMSAFAYEGQAAKFTCRVISLAPPTVTWYRDNMELRQSVKYMRRYAGDDYTFIINRCKMSDRGEYMIRAESHYGFREEPVFLNVQSVAKEMPRRQESREPVRKRQQQPSFQRVWDKEADHAPVFSFQLRPRVMQMNQTCKLLCCLSGKPAPTVKWYKGDKELSRSEYNITNADGVVTMEIGSCQPEDSGKYRCVATNALGEAETSCVIIVEDRRYLTTAPPSATNGYGGSKYSSSYRTESSSGGYKSAFSSEYKSSYSSSHQSSSHQSSSFQSSSFQSSSMTQSSSSGSRFKSGFESSSISRSGFDSGFSRSGFDSESTRPFDSRPSLEASLQRLDVDSTPAQKPGEKRVLKPYGKTTSGSSTRSRSATKELEIPPDDSLMYAPVFDDKMAAALTVRDGGTLSLHCQVRGDPDPKVTWSKNGELLSSSDAVDLKYRNGVATLAVAEVFPEDEGLYECRAYNSMGEVTAKCKVTVTAKDSVPVKGAGQVEEPPRVAGHLQSKVVRDGEAVTLACRVTGPSKFEVVWLHNDKEIKPSKDFEYDSAGDQYTLRIAEIFPEDSGCYTCEAFNDAGESFSSCTLVVLVPNEDRKQPAFKTFPMSATVSEGQAAHFSFTLERPATKVTWYKDGSPLSAGSRLKLSGEGTSHQLNVTSCAANDVGQYSVKAESGADHTTANFSLNVTGRN</sequence>
<dbReference type="FunFam" id="2.60.40.10:FF:000056">
    <property type="entry name" value="twitchin isoform X4"/>
    <property type="match status" value="23"/>
</dbReference>
<keyword evidence="10" id="KW-0539">Nucleus</keyword>
<feature type="domain" description="Ig-like" evidence="15">
    <location>
        <begin position="3844"/>
        <end position="3935"/>
    </location>
</feature>
<evidence type="ECO:0000256" key="5">
    <source>
        <dbReference type="ARBA" id="ARBA00022737"/>
    </source>
</evidence>
<dbReference type="Pfam" id="PF00041">
    <property type="entry name" value="fn3"/>
    <property type="match status" value="36"/>
</dbReference>
<feature type="domain" description="Fibronectin type-III" evidence="16">
    <location>
        <begin position="2461"/>
        <end position="2554"/>
    </location>
</feature>
<feature type="domain" description="Fibronectin type-III" evidence="16">
    <location>
        <begin position="2265"/>
        <end position="2360"/>
    </location>
</feature>
<evidence type="ECO:0000313" key="18">
    <source>
        <dbReference type="Proteomes" id="UP000440578"/>
    </source>
</evidence>
<dbReference type="FunFam" id="2.60.40.10:FF:000425">
    <property type="entry name" value="Myosin light chain kinase"/>
    <property type="match status" value="1"/>
</dbReference>
<keyword evidence="9" id="KW-1015">Disulfide bond</keyword>
<feature type="domain" description="Ig-like" evidence="15">
    <location>
        <begin position="2658"/>
        <end position="2747"/>
    </location>
</feature>
<evidence type="ECO:0000259" key="14">
    <source>
        <dbReference type="PROSITE" id="PS50011"/>
    </source>
</evidence>
<feature type="region of interest" description="Disordered" evidence="13">
    <location>
        <begin position="4795"/>
        <end position="4822"/>
    </location>
</feature>
<gene>
    <name evidence="17" type="primary">unc-22_1</name>
    <name evidence="17" type="ORF">FJT64_021531</name>
</gene>
<feature type="domain" description="Ig-like" evidence="15">
    <location>
        <begin position="6299"/>
        <end position="6388"/>
    </location>
</feature>
<dbReference type="FunFam" id="2.60.40.10:FF:000460">
    <property type="entry name" value="Bent, isoform J"/>
    <property type="match status" value="1"/>
</dbReference>
<dbReference type="InterPro" id="IPR003599">
    <property type="entry name" value="Ig_sub"/>
</dbReference>
<dbReference type="PANTHER" id="PTHR14340">
    <property type="entry name" value="MICROFIBRIL-ASSOCIATED GLYCOPROTEIN 3"/>
    <property type="match status" value="1"/>
</dbReference>
<feature type="domain" description="Ig-like" evidence="15">
    <location>
        <begin position="5247"/>
        <end position="5335"/>
    </location>
</feature>
<dbReference type="SUPFAM" id="SSF56112">
    <property type="entry name" value="Protein kinase-like (PK-like)"/>
    <property type="match status" value="1"/>
</dbReference>
<feature type="domain" description="Ig-like" evidence="15">
    <location>
        <begin position="1774"/>
        <end position="1863"/>
    </location>
</feature>
<dbReference type="InterPro" id="IPR003598">
    <property type="entry name" value="Ig_sub2"/>
</dbReference>